<dbReference type="InterPro" id="IPR005532">
    <property type="entry name" value="SUMF_dom"/>
</dbReference>
<dbReference type="AlphaFoldDB" id="I4C3V7"/>
<feature type="domain" description="Sulfatase-modifying factor enzyme-like" evidence="2">
    <location>
        <begin position="191"/>
        <end position="438"/>
    </location>
</feature>
<dbReference type="KEGG" id="dti:Desti_1536"/>
<organism evidence="3 4">
    <name type="scientific">Desulfomonile tiedjei (strain ATCC 49306 / DSM 6799 / DCB-1)</name>
    <dbReference type="NCBI Taxonomy" id="706587"/>
    <lineage>
        <taxon>Bacteria</taxon>
        <taxon>Pseudomonadati</taxon>
        <taxon>Thermodesulfobacteriota</taxon>
        <taxon>Desulfomonilia</taxon>
        <taxon>Desulfomonilales</taxon>
        <taxon>Desulfomonilaceae</taxon>
        <taxon>Desulfomonile</taxon>
    </lineage>
</organism>
<name>I4C3V7_DESTA</name>
<dbReference type="InterPro" id="IPR042095">
    <property type="entry name" value="SUMF_sf"/>
</dbReference>
<evidence type="ECO:0000259" key="2">
    <source>
        <dbReference type="Pfam" id="PF03781"/>
    </source>
</evidence>
<dbReference type="RefSeq" id="WP_014809396.1">
    <property type="nucleotide sequence ID" value="NC_018025.1"/>
</dbReference>
<proteinExistence type="predicted"/>
<dbReference type="SUPFAM" id="SSF56436">
    <property type="entry name" value="C-type lectin-like"/>
    <property type="match status" value="1"/>
</dbReference>
<sequence length="671" mass="76348">MIQKHSLTQALSLLQVRKQFVRNCLTRRIVSWGCIILFCVPASAYPQGSASLDYLNVQTSLLSDTKDSWSPTHPAKAGEEISAGFRPDSVAEQIRSAGELLGKGETARAREAVNNALKQCESVNAPQDCAEWAEAIRGLKNALPKSSERITLTNSIGMKLVRIPASEYMMGSPKQEMDWIRLTFKKIWREGHKQWFQDELPLHPVRITKPFYMNSTEITVGQFRQFVKETNHKTDAEKGDGGMIYSKKEERWVPQKGMKWDNVPWQIADDQPAVFISWNDAQAFCRWLSRKEKRTYRLPTEAEWEMGCRGGSAWVRFPWGDRLPGDRDLNFGDGNPKLPESMTTVNDGYEYVSPVGSFPPNGLGLYDMEGNVMEWVEDRYERNYYETSPIEDPKGPASGTSRINKGGNWYASPADCRCAFRGFSGPEMSFFNLGFRVVLEDENQLKTDLAARSDDRGTRSSQATLPPSEEDGLRLFREAMFAAQQQQWDQAIRDLEEALKLYERREDQKWIPRVKATLAGLYAERNRTYKSKELYTQSLAEFRKIGDFNSARVILGRLQELETSPGVKVDEVKKGGIADRAGIVKGDLIVEYAGETGFRVIGFKKLVEDFARADQVTISVMNNNEITTTVVRGGLLGVAVEDIKRPPRPARPQEEDRRRDRPRQRQRPNRR</sequence>
<dbReference type="Gene3D" id="2.30.42.10">
    <property type="match status" value="1"/>
</dbReference>
<accession>I4C3V7</accession>
<feature type="region of interest" description="Disordered" evidence="1">
    <location>
        <begin position="642"/>
        <end position="671"/>
    </location>
</feature>
<feature type="compositionally biased region" description="Basic and acidic residues" evidence="1">
    <location>
        <begin position="449"/>
        <end position="458"/>
    </location>
</feature>
<dbReference type="SUPFAM" id="SSF48452">
    <property type="entry name" value="TPR-like"/>
    <property type="match status" value="1"/>
</dbReference>
<keyword evidence="4" id="KW-1185">Reference proteome</keyword>
<dbReference type="EMBL" id="CP003360">
    <property type="protein sequence ID" value="AFM24248.1"/>
    <property type="molecule type" value="Genomic_DNA"/>
</dbReference>
<dbReference type="Gene3D" id="3.90.1580.10">
    <property type="entry name" value="paralog of FGE (formylglycine-generating enzyme)"/>
    <property type="match status" value="1"/>
</dbReference>
<dbReference type="Proteomes" id="UP000006055">
    <property type="component" value="Chromosome"/>
</dbReference>
<feature type="compositionally biased region" description="Basic residues" evidence="1">
    <location>
        <begin position="660"/>
        <end position="671"/>
    </location>
</feature>
<dbReference type="InterPro" id="IPR011990">
    <property type="entry name" value="TPR-like_helical_dom_sf"/>
</dbReference>
<reference evidence="4" key="1">
    <citation type="submission" date="2012-06" db="EMBL/GenBank/DDBJ databases">
        <title>Complete sequence of chromosome of Desulfomonile tiedjei DSM 6799.</title>
        <authorList>
            <person name="Lucas S."/>
            <person name="Copeland A."/>
            <person name="Lapidus A."/>
            <person name="Glavina del Rio T."/>
            <person name="Dalin E."/>
            <person name="Tice H."/>
            <person name="Bruce D."/>
            <person name="Goodwin L."/>
            <person name="Pitluck S."/>
            <person name="Peters L."/>
            <person name="Ovchinnikova G."/>
            <person name="Zeytun A."/>
            <person name="Lu M."/>
            <person name="Kyrpides N."/>
            <person name="Mavromatis K."/>
            <person name="Ivanova N."/>
            <person name="Brettin T."/>
            <person name="Detter J.C."/>
            <person name="Han C."/>
            <person name="Larimer F."/>
            <person name="Land M."/>
            <person name="Hauser L."/>
            <person name="Markowitz V."/>
            <person name="Cheng J.-F."/>
            <person name="Hugenholtz P."/>
            <person name="Woyke T."/>
            <person name="Wu D."/>
            <person name="Spring S."/>
            <person name="Schroeder M."/>
            <person name="Brambilla E."/>
            <person name="Klenk H.-P."/>
            <person name="Eisen J.A."/>
        </authorList>
    </citation>
    <scope>NUCLEOTIDE SEQUENCE [LARGE SCALE GENOMIC DNA]</scope>
    <source>
        <strain evidence="4">ATCC 49306 / DSM 6799 / DCB-1</strain>
    </source>
</reference>
<dbReference type="GO" id="GO:0120147">
    <property type="term" value="F:formylglycine-generating oxidase activity"/>
    <property type="evidence" value="ECO:0007669"/>
    <property type="project" value="TreeGrafter"/>
</dbReference>
<dbReference type="InterPro" id="IPR016187">
    <property type="entry name" value="CTDL_fold"/>
</dbReference>
<dbReference type="HOGENOM" id="CLU_409238_0_0_7"/>
<dbReference type="Pfam" id="PF03781">
    <property type="entry name" value="FGE-sulfatase"/>
    <property type="match status" value="1"/>
</dbReference>
<gene>
    <name evidence="3" type="ordered locus">Desti_1536</name>
</gene>
<dbReference type="STRING" id="706587.Desti_1536"/>
<dbReference type="PANTHER" id="PTHR23150:SF19">
    <property type="entry name" value="FORMYLGLYCINE-GENERATING ENZYME"/>
    <property type="match status" value="1"/>
</dbReference>
<evidence type="ECO:0000313" key="4">
    <source>
        <dbReference type="Proteomes" id="UP000006055"/>
    </source>
</evidence>
<protein>
    <recommendedName>
        <fullName evidence="2">Sulfatase-modifying factor enzyme-like domain-containing protein</fullName>
    </recommendedName>
</protein>
<dbReference type="OrthoDB" id="9768004at2"/>
<evidence type="ECO:0000313" key="3">
    <source>
        <dbReference type="EMBL" id="AFM24248.1"/>
    </source>
</evidence>
<dbReference type="SUPFAM" id="SSF50156">
    <property type="entry name" value="PDZ domain-like"/>
    <property type="match status" value="1"/>
</dbReference>
<dbReference type="InterPro" id="IPR036034">
    <property type="entry name" value="PDZ_sf"/>
</dbReference>
<feature type="compositionally biased region" description="Basic and acidic residues" evidence="1">
    <location>
        <begin position="642"/>
        <end position="659"/>
    </location>
</feature>
<evidence type="ECO:0000256" key="1">
    <source>
        <dbReference type="SAM" id="MobiDB-lite"/>
    </source>
</evidence>
<dbReference type="Gene3D" id="1.25.40.10">
    <property type="entry name" value="Tetratricopeptide repeat domain"/>
    <property type="match status" value="1"/>
</dbReference>
<feature type="region of interest" description="Disordered" evidence="1">
    <location>
        <begin position="449"/>
        <end position="469"/>
    </location>
</feature>
<dbReference type="eggNOG" id="COG1262">
    <property type="taxonomic scope" value="Bacteria"/>
</dbReference>
<dbReference type="PANTHER" id="PTHR23150">
    <property type="entry name" value="SULFATASE MODIFYING FACTOR 1, 2"/>
    <property type="match status" value="1"/>
</dbReference>
<dbReference type="InterPro" id="IPR051043">
    <property type="entry name" value="Sulfatase_Mod_Factor_Kinase"/>
</dbReference>